<dbReference type="Proteomes" id="UP000681340">
    <property type="component" value="Unassembled WGS sequence"/>
</dbReference>
<protein>
    <submittedName>
        <fullName evidence="3">DUF4873 domain-containing protein</fullName>
    </submittedName>
</protein>
<dbReference type="Pfam" id="PF16170">
    <property type="entry name" value="DUF4873"/>
    <property type="match status" value="1"/>
</dbReference>
<feature type="domain" description="DUF4873" evidence="2">
    <location>
        <begin position="12"/>
        <end position="101"/>
    </location>
</feature>
<evidence type="ECO:0000313" key="3">
    <source>
        <dbReference type="EMBL" id="GIM68094.1"/>
    </source>
</evidence>
<gene>
    <name evidence="3" type="ORF">Aau02nite_30100</name>
</gene>
<dbReference type="InterPro" id="IPR032371">
    <property type="entry name" value="DUF4873"/>
</dbReference>
<keyword evidence="4" id="KW-1185">Reference proteome</keyword>
<dbReference type="RefSeq" id="WP_212989006.1">
    <property type="nucleotide sequence ID" value="NZ_BAABEA010000008.1"/>
</dbReference>
<feature type="region of interest" description="Disordered" evidence="1">
    <location>
        <begin position="76"/>
        <end position="106"/>
    </location>
</feature>
<dbReference type="AlphaFoldDB" id="A0A919S9F2"/>
<comment type="caution">
    <text evidence="3">The sequence shown here is derived from an EMBL/GenBank/DDBJ whole genome shotgun (WGS) entry which is preliminary data.</text>
</comment>
<dbReference type="EMBL" id="BOQL01000024">
    <property type="protein sequence ID" value="GIM68094.1"/>
    <property type="molecule type" value="Genomic_DNA"/>
</dbReference>
<evidence type="ECO:0000259" key="2">
    <source>
        <dbReference type="Pfam" id="PF16170"/>
    </source>
</evidence>
<sequence length="106" mass="11392">MTEDVPGEDGRDEDYRGEATIETGELSVTVAVRLSAHFEPIEGRYRWAGRAAPDDTLTARLRAGLREATVRIGGSPARARLGEPDPWGGVRLTGTGRPPWHATPAG</sequence>
<reference evidence="3" key="1">
    <citation type="submission" date="2021-03" db="EMBL/GenBank/DDBJ databases">
        <title>Whole genome shotgun sequence of Actinoplanes auranticolor NBRC 12245.</title>
        <authorList>
            <person name="Komaki H."/>
            <person name="Tamura T."/>
        </authorList>
    </citation>
    <scope>NUCLEOTIDE SEQUENCE</scope>
    <source>
        <strain evidence="3">NBRC 12245</strain>
    </source>
</reference>
<organism evidence="3 4">
    <name type="scientific">Actinoplanes auranticolor</name>
    <dbReference type="NCBI Taxonomy" id="47988"/>
    <lineage>
        <taxon>Bacteria</taxon>
        <taxon>Bacillati</taxon>
        <taxon>Actinomycetota</taxon>
        <taxon>Actinomycetes</taxon>
        <taxon>Micromonosporales</taxon>
        <taxon>Micromonosporaceae</taxon>
        <taxon>Actinoplanes</taxon>
    </lineage>
</organism>
<accession>A0A919S9F2</accession>
<evidence type="ECO:0000256" key="1">
    <source>
        <dbReference type="SAM" id="MobiDB-lite"/>
    </source>
</evidence>
<proteinExistence type="predicted"/>
<evidence type="ECO:0000313" key="4">
    <source>
        <dbReference type="Proteomes" id="UP000681340"/>
    </source>
</evidence>
<name>A0A919S9F2_9ACTN</name>